<dbReference type="CDD" id="cd07698">
    <property type="entry name" value="IgC1_MHC_I_alpha3"/>
    <property type="match status" value="1"/>
</dbReference>
<dbReference type="InterPro" id="IPR003597">
    <property type="entry name" value="Ig_C1-set"/>
</dbReference>
<dbReference type="PANTHER" id="PTHR16675:SF251">
    <property type="entry name" value="HLA CLASS I HISTOCOMPATIBILITY ANTIGEN, C ALPHA CHAIN"/>
    <property type="match status" value="1"/>
</dbReference>
<dbReference type="Pfam" id="PF06623">
    <property type="entry name" value="MHC_I_C"/>
    <property type="match status" value="1"/>
</dbReference>
<dbReference type="Pfam" id="PF00129">
    <property type="entry name" value="MHC_I"/>
    <property type="match status" value="1"/>
</dbReference>
<evidence type="ECO:0000256" key="7">
    <source>
        <dbReference type="ARBA" id="ARBA00022989"/>
    </source>
</evidence>
<dbReference type="SMART" id="SM00407">
    <property type="entry name" value="IGc1"/>
    <property type="match status" value="1"/>
</dbReference>
<dbReference type="GO" id="GO:0005102">
    <property type="term" value="F:signaling receptor binding"/>
    <property type="evidence" value="ECO:0000318"/>
    <property type="project" value="GO_Central"/>
</dbReference>
<proteinExistence type="inferred from homology"/>
<dbReference type="InterPro" id="IPR013783">
    <property type="entry name" value="Ig-like_fold"/>
</dbReference>
<evidence type="ECO:0000256" key="12">
    <source>
        <dbReference type="SAM" id="Phobius"/>
    </source>
</evidence>
<keyword evidence="8 12" id="KW-0472">Membrane</keyword>
<dbReference type="PROSITE" id="PS00290">
    <property type="entry name" value="IG_MHC"/>
    <property type="match status" value="1"/>
</dbReference>
<dbReference type="InterPro" id="IPR011161">
    <property type="entry name" value="MHC_I-like_Ag-recog"/>
</dbReference>
<dbReference type="Pfam" id="PF07654">
    <property type="entry name" value="C1-set"/>
    <property type="match status" value="1"/>
</dbReference>
<dbReference type="GO" id="GO:0030670">
    <property type="term" value="C:phagocytic vesicle membrane"/>
    <property type="evidence" value="ECO:0007669"/>
    <property type="project" value="UniProtKB-ARBA"/>
</dbReference>
<dbReference type="InterPro" id="IPR001039">
    <property type="entry name" value="MHC_I_a_a1/a2"/>
</dbReference>
<dbReference type="Ensembl" id="ENSECAT00000036629.3">
    <property type="protein sequence ID" value="ENSECAP00000043671.3"/>
    <property type="gene ID" value="ENSECAG00000034395.3"/>
</dbReference>
<comment type="function">
    <text evidence="1">Involved in the presentation of foreign antigens to the immune system.</text>
</comment>
<keyword evidence="15" id="KW-1185">Reference proteome</keyword>
<dbReference type="SUPFAM" id="SSF48726">
    <property type="entry name" value="Immunoglobulin"/>
    <property type="match status" value="1"/>
</dbReference>
<feature type="transmembrane region" description="Helical" evidence="12">
    <location>
        <begin position="348"/>
        <end position="371"/>
    </location>
</feature>
<dbReference type="GO" id="GO:0098553">
    <property type="term" value="C:lumenal side of endoplasmic reticulum membrane"/>
    <property type="evidence" value="ECO:0007669"/>
    <property type="project" value="UniProtKB-ARBA"/>
</dbReference>
<evidence type="ECO:0000259" key="13">
    <source>
        <dbReference type="PROSITE" id="PS50835"/>
    </source>
</evidence>
<dbReference type="GO" id="GO:0042605">
    <property type="term" value="F:peptide antigen binding"/>
    <property type="evidence" value="ECO:0000318"/>
    <property type="project" value="GO_Central"/>
</dbReference>
<dbReference type="InterPro" id="IPR003006">
    <property type="entry name" value="Ig/MHC_CS"/>
</dbReference>
<reference evidence="14" key="3">
    <citation type="submission" date="2025-09" db="UniProtKB">
        <authorList>
            <consortium name="Ensembl"/>
        </authorList>
    </citation>
    <scope>IDENTIFICATION</scope>
    <source>
        <strain evidence="14">Thoroughbred</strain>
    </source>
</reference>
<keyword evidence="7 12" id="KW-1133">Transmembrane helix</keyword>
<dbReference type="PANTHER" id="PTHR16675">
    <property type="entry name" value="MHC CLASS I-RELATED"/>
    <property type="match status" value="1"/>
</dbReference>
<evidence type="ECO:0000256" key="4">
    <source>
        <dbReference type="ARBA" id="ARBA00022451"/>
    </source>
</evidence>
<evidence type="ECO:0000256" key="11">
    <source>
        <dbReference type="SAM" id="MobiDB-lite"/>
    </source>
</evidence>
<dbReference type="FunFam" id="2.60.40.10:FF:000014">
    <property type="entry name" value="H-2 class I histocompatibility antigen, alpha chain"/>
    <property type="match status" value="1"/>
</dbReference>
<keyword evidence="5 12" id="KW-0812">Transmembrane</keyword>
<dbReference type="InterPro" id="IPR011162">
    <property type="entry name" value="MHC_I/II-like_Ag-recog"/>
</dbReference>
<feature type="region of interest" description="Disordered" evidence="11">
    <location>
        <begin position="376"/>
        <end position="402"/>
    </location>
</feature>
<dbReference type="GeneTree" id="ENSGT01120000271826"/>
<keyword evidence="4" id="KW-0490">MHC I</keyword>
<organism evidence="14 15">
    <name type="scientific">Equus caballus</name>
    <name type="common">Horse</name>
    <dbReference type="NCBI Taxonomy" id="9796"/>
    <lineage>
        <taxon>Eukaryota</taxon>
        <taxon>Metazoa</taxon>
        <taxon>Chordata</taxon>
        <taxon>Craniata</taxon>
        <taxon>Vertebrata</taxon>
        <taxon>Euteleostomi</taxon>
        <taxon>Mammalia</taxon>
        <taxon>Eutheria</taxon>
        <taxon>Laurasiatheria</taxon>
        <taxon>Perissodactyla</taxon>
        <taxon>Equidae</taxon>
        <taxon>Equus</taxon>
    </lineage>
</organism>
<dbReference type="GO" id="GO:0006955">
    <property type="term" value="P:immune response"/>
    <property type="evidence" value="ECO:0000318"/>
    <property type="project" value="GO_Central"/>
</dbReference>
<dbReference type="PROSITE" id="PS50835">
    <property type="entry name" value="IG_LIKE"/>
    <property type="match status" value="1"/>
</dbReference>
<name>A0A3Q2I6K2_HORSE</name>
<protein>
    <recommendedName>
        <fullName evidence="13">Ig-like domain-containing protein</fullName>
    </recommendedName>
</protein>
<reference evidence="14 15" key="1">
    <citation type="journal article" date="2009" name="Science">
        <title>Genome sequence, comparative analysis, and population genetics of the domestic horse.</title>
        <authorList>
            <consortium name="Broad Institute Genome Sequencing Platform"/>
            <consortium name="Broad Institute Whole Genome Assembly Team"/>
            <person name="Wade C.M."/>
            <person name="Giulotto E."/>
            <person name="Sigurdsson S."/>
            <person name="Zoli M."/>
            <person name="Gnerre S."/>
            <person name="Imsland F."/>
            <person name="Lear T.L."/>
            <person name="Adelson D.L."/>
            <person name="Bailey E."/>
            <person name="Bellone R.R."/>
            <person name="Bloecker H."/>
            <person name="Distl O."/>
            <person name="Edgar R.C."/>
            <person name="Garber M."/>
            <person name="Leeb T."/>
            <person name="Mauceli E."/>
            <person name="MacLeod J.N."/>
            <person name="Penedo M.C.T."/>
            <person name="Raison J.M."/>
            <person name="Sharpe T."/>
            <person name="Vogel J."/>
            <person name="Andersson L."/>
            <person name="Antczak D.F."/>
            <person name="Biagi T."/>
            <person name="Binns M.M."/>
            <person name="Chowdhary B.P."/>
            <person name="Coleman S.J."/>
            <person name="Della Valle G."/>
            <person name="Fryc S."/>
            <person name="Guerin G."/>
            <person name="Hasegawa T."/>
            <person name="Hill E.W."/>
            <person name="Jurka J."/>
            <person name="Kiialainen A."/>
            <person name="Lindgren G."/>
            <person name="Liu J."/>
            <person name="Magnani E."/>
            <person name="Mickelson J.R."/>
            <person name="Murray J."/>
            <person name="Nergadze S.G."/>
            <person name="Onofrio R."/>
            <person name="Pedroni S."/>
            <person name="Piras M.F."/>
            <person name="Raudsepp T."/>
            <person name="Rocchi M."/>
            <person name="Roeed K.H."/>
            <person name="Ryder O.A."/>
            <person name="Searle S."/>
            <person name="Skow L."/>
            <person name="Swinburne J.E."/>
            <person name="Syvaenen A.C."/>
            <person name="Tozaki T."/>
            <person name="Valberg S.J."/>
            <person name="Vaudin M."/>
            <person name="White J.R."/>
            <person name="Zody M.C."/>
            <person name="Lander E.S."/>
            <person name="Lindblad-Toh K."/>
        </authorList>
    </citation>
    <scope>NUCLEOTIDE SEQUENCE [LARGE SCALE GENOMIC DNA]</scope>
    <source>
        <strain evidence="14 15">Thoroughbred</strain>
    </source>
</reference>
<dbReference type="InterPro" id="IPR010579">
    <property type="entry name" value="MHC_I_a_C"/>
</dbReference>
<dbReference type="AlphaFoldDB" id="A0A3Q2I6K2"/>
<evidence type="ECO:0000313" key="14">
    <source>
        <dbReference type="Ensembl" id="ENSECAP00000043671.3"/>
    </source>
</evidence>
<dbReference type="Gene3D" id="3.30.500.10">
    <property type="entry name" value="MHC class I-like antigen recognition-like"/>
    <property type="match status" value="1"/>
</dbReference>
<evidence type="ECO:0000256" key="2">
    <source>
        <dbReference type="ARBA" id="ARBA00004251"/>
    </source>
</evidence>
<dbReference type="GO" id="GO:0009897">
    <property type="term" value="C:external side of plasma membrane"/>
    <property type="evidence" value="ECO:0000318"/>
    <property type="project" value="GO_Central"/>
</dbReference>
<dbReference type="GO" id="GO:0001916">
    <property type="term" value="P:positive regulation of T cell mediated cytotoxicity"/>
    <property type="evidence" value="ECO:0000318"/>
    <property type="project" value="GO_Central"/>
</dbReference>
<dbReference type="GO" id="GO:0005615">
    <property type="term" value="C:extracellular space"/>
    <property type="evidence" value="ECO:0000318"/>
    <property type="project" value="GO_Central"/>
</dbReference>
<evidence type="ECO:0000313" key="15">
    <source>
        <dbReference type="Proteomes" id="UP000002281"/>
    </source>
</evidence>
<dbReference type="GO" id="GO:0002486">
    <property type="term" value="P:antigen processing and presentation of endogenous peptide antigen via MHC class I via ER pathway, TAP-independent"/>
    <property type="evidence" value="ECO:0000318"/>
    <property type="project" value="GO_Central"/>
</dbReference>
<dbReference type="SUPFAM" id="SSF54452">
    <property type="entry name" value="MHC antigen-recognition domain"/>
    <property type="match status" value="1"/>
</dbReference>
<evidence type="ECO:0000256" key="6">
    <source>
        <dbReference type="ARBA" id="ARBA00022859"/>
    </source>
</evidence>
<accession>A0A3Q2I6K2</accession>
<sequence>MTGPQFSLPLSVRFLGKPMSVSAVPGYKVSTTVQGSDSPQILRIRVMATGTLLLLLLGTLTLTETWSGSHSMRYFHTAVSQPGRGEPRFIAVGYADDTQFVRFDSDAASPRAEPRAPWMEQEGPEYWERETRIYKEAAQTYRVRLNTLRGYYNQSEAGSHTLQVVFGCDVGPDGRLLRGYRQSAYDGADYIALNEDLRSWTAADTAAQITRRKWEAAGVAERWRNYLEGTCVEWLLRHLENGKETLQRADPPKTHVTRHPISDREVTLRCWALGFYPEEITLSWERDGEDLTQDTELVETRPSGDGTFQKWAAVVVPSGEEQRYTCHVQHKGLPEPVTLRWEPPPQSIIPIICIIAGLGLLGAVVAGAVIWRKKRSDGRGGSYTQAASSDSAQGSDVSLKAA</sequence>
<evidence type="ECO:0000256" key="9">
    <source>
        <dbReference type="ARBA" id="ARBA00023180"/>
    </source>
</evidence>
<dbReference type="PRINTS" id="PR01638">
    <property type="entry name" value="MHCCLASSI"/>
</dbReference>
<comment type="subcellular location">
    <subcellularLocation>
        <location evidence="2">Cell membrane</location>
        <topology evidence="2">Single-pass type I membrane protein</topology>
    </subcellularLocation>
</comment>
<dbReference type="Bgee" id="ENSECAG00000034395">
    <property type="expression patterns" value="Expressed in leukocyte and 23 other cell types or tissues"/>
</dbReference>
<evidence type="ECO:0000256" key="8">
    <source>
        <dbReference type="ARBA" id="ARBA00023136"/>
    </source>
</evidence>
<comment type="similarity">
    <text evidence="3 10">Belongs to the MHC class I family.</text>
</comment>
<reference evidence="14" key="2">
    <citation type="submission" date="2025-08" db="UniProtKB">
        <authorList>
            <consortium name="Ensembl"/>
        </authorList>
    </citation>
    <scope>IDENTIFICATION</scope>
    <source>
        <strain evidence="14">Thoroughbred</strain>
    </source>
</reference>
<dbReference type="InterPro" id="IPR050208">
    <property type="entry name" value="MHC_class-I_related"/>
</dbReference>
<keyword evidence="9" id="KW-0325">Glycoprotein</keyword>
<dbReference type="GO" id="GO:0002476">
    <property type="term" value="P:antigen processing and presentation of endogenous peptide antigen via MHC class Ib"/>
    <property type="evidence" value="ECO:0000318"/>
    <property type="project" value="GO_Central"/>
</dbReference>
<evidence type="ECO:0000256" key="10">
    <source>
        <dbReference type="RuleBase" id="RU004439"/>
    </source>
</evidence>
<evidence type="ECO:0000256" key="1">
    <source>
        <dbReference type="ARBA" id="ARBA00002297"/>
    </source>
</evidence>
<evidence type="ECO:0000256" key="3">
    <source>
        <dbReference type="ARBA" id="ARBA00006909"/>
    </source>
</evidence>
<dbReference type="InterPro" id="IPR007110">
    <property type="entry name" value="Ig-like_dom"/>
</dbReference>
<feature type="compositionally biased region" description="Low complexity" evidence="11">
    <location>
        <begin position="385"/>
        <end position="402"/>
    </location>
</feature>
<gene>
    <name evidence="14" type="primary">LOC100049798</name>
</gene>
<dbReference type="Gene3D" id="2.60.40.10">
    <property type="entry name" value="Immunoglobulins"/>
    <property type="match status" value="1"/>
</dbReference>
<dbReference type="FunFam" id="3.30.500.10:FF:000001">
    <property type="entry name" value="H-2 class I histocompatibility antigen, alpha chain"/>
    <property type="match status" value="1"/>
</dbReference>
<dbReference type="Proteomes" id="UP000002281">
    <property type="component" value="Chromosome 20"/>
</dbReference>
<evidence type="ECO:0000256" key="5">
    <source>
        <dbReference type="ARBA" id="ARBA00022692"/>
    </source>
</evidence>
<dbReference type="InterPro" id="IPR036179">
    <property type="entry name" value="Ig-like_dom_sf"/>
</dbReference>
<dbReference type="GO" id="GO:0042612">
    <property type="term" value="C:MHC class I protein complex"/>
    <property type="evidence" value="ECO:0007669"/>
    <property type="project" value="UniProtKB-KW"/>
</dbReference>
<feature type="domain" description="Ig-like" evidence="13">
    <location>
        <begin position="252"/>
        <end position="340"/>
    </location>
</feature>
<keyword evidence="6" id="KW-0391">Immunity</keyword>
<dbReference type="InterPro" id="IPR037055">
    <property type="entry name" value="MHC_I-like_Ag-recog_sf"/>
</dbReference>